<proteinExistence type="predicted"/>
<sequence length="442" mass="49586">MHQLLFEHAISKFNHSPLEVLKIYNELKYLNLDNLDSLKGHFPSKPHIASVNSLSLDPVHERYLFSGGGESAIKMWDLDQQGEIEELEPIFELPAKSAHKFGITHLKWWSDNGLWLSSSFDHTLKVWDANEMREVHSFNLGSRIVNFDFEDHGGNSLVAVCADGGVGGLRLMDLRTLASTHTLGGGGKLQGGFGYMLSCKWSPANPYLVVGGSQDGYCIGWDVRRSDGSIFKLDYNLTTINYRSNTRQLLLHENIPKAHNGGINSILFTEDGAEMVTLGSDDKIKVWDLTSSSKPLNKQVNFGPLIRNKSNQHITMALSPINETELQYLWFPSDNGELLVYRLEDGKLLARLNKGGGAINRRTTSIVYGKRSSLKYYSGCQDGTISTWGYNPLLESQSKEDNLEFESGEMSSNHIEEPKSDILNRIHDEMEANQIRAKNTDF</sequence>
<feature type="repeat" description="WD" evidence="5">
    <location>
        <begin position="256"/>
        <end position="297"/>
    </location>
</feature>
<protein>
    <submittedName>
        <fullName evidence="6">Uncharacterized protein</fullName>
    </submittedName>
</protein>
<dbReference type="GO" id="GO:0000209">
    <property type="term" value="P:protein polyubiquitination"/>
    <property type="evidence" value="ECO:0007669"/>
    <property type="project" value="TreeGrafter"/>
</dbReference>
<feature type="repeat" description="WD" evidence="5">
    <location>
        <begin position="44"/>
        <end position="86"/>
    </location>
</feature>
<dbReference type="InterPro" id="IPR019775">
    <property type="entry name" value="WD40_repeat_CS"/>
</dbReference>
<dbReference type="GO" id="GO:0006283">
    <property type="term" value="P:transcription-coupled nucleotide-excision repair"/>
    <property type="evidence" value="ECO:0007669"/>
    <property type="project" value="InterPro"/>
</dbReference>
<feature type="repeat" description="WD" evidence="5">
    <location>
        <begin position="96"/>
        <end position="137"/>
    </location>
</feature>
<dbReference type="InterPro" id="IPR036322">
    <property type="entry name" value="WD40_repeat_dom_sf"/>
</dbReference>
<keyword evidence="1 5" id="KW-0853">WD repeat</keyword>
<dbReference type="PANTHER" id="PTHR46202:SF1">
    <property type="entry name" value="DNA EXCISION REPAIR PROTEIN ERCC-8"/>
    <property type="match status" value="1"/>
</dbReference>
<dbReference type="Gene3D" id="2.130.10.10">
    <property type="entry name" value="YVTN repeat-like/Quinoprotein amine dehydrogenase"/>
    <property type="match status" value="1"/>
</dbReference>
<evidence type="ECO:0000256" key="2">
    <source>
        <dbReference type="ARBA" id="ARBA00022737"/>
    </source>
</evidence>
<dbReference type="InterPro" id="IPR042238">
    <property type="entry name" value="Rad28/ERCC8/Ckn1/ATCSA-1"/>
</dbReference>
<accession>A0A9P8P7I8</accession>
<dbReference type="GO" id="GO:0000109">
    <property type="term" value="C:nucleotide-excision repair complex"/>
    <property type="evidence" value="ECO:0007669"/>
    <property type="project" value="TreeGrafter"/>
</dbReference>
<reference evidence="6" key="1">
    <citation type="journal article" date="2021" name="Open Biol.">
        <title>Shared evolutionary footprints suggest mitochondrial oxidative damage underlies multiple complex I losses in fungi.</title>
        <authorList>
            <person name="Schikora-Tamarit M.A."/>
            <person name="Marcet-Houben M."/>
            <person name="Nosek J."/>
            <person name="Gabaldon T."/>
        </authorList>
    </citation>
    <scope>NUCLEOTIDE SEQUENCE</scope>
    <source>
        <strain evidence="6">CBS6075</strain>
    </source>
</reference>
<dbReference type="OrthoDB" id="361494at2759"/>
<keyword evidence="3" id="KW-0227">DNA damage</keyword>
<dbReference type="Pfam" id="PF00400">
    <property type="entry name" value="WD40"/>
    <property type="match status" value="3"/>
</dbReference>
<dbReference type="PROSITE" id="PS00678">
    <property type="entry name" value="WD_REPEATS_1"/>
    <property type="match status" value="1"/>
</dbReference>
<dbReference type="EMBL" id="JAEUBE010000295">
    <property type="protein sequence ID" value="KAH3666104.1"/>
    <property type="molecule type" value="Genomic_DNA"/>
</dbReference>
<dbReference type="AlphaFoldDB" id="A0A9P8P7I8"/>
<dbReference type="Proteomes" id="UP000769157">
    <property type="component" value="Unassembled WGS sequence"/>
</dbReference>
<comment type="caution">
    <text evidence="6">The sequence shown here is derived from an EMBL/GenBank/DDBJ whole genome shotgun (WGS) entry which is preliminary data.</text>
</comment>
<dbReference type="InterPro" id="IPR020472">
    <property type="entry name" value="WD40_PAC1"/>
</dbReference>
<dbReference type="GO" id="GO:0031464">
    <property type="term" value="C:Cul4A-RING E3 ubiquitin ligase complex"/>
    <property type="evidence" value="ECO:0007669"/>
    <property type="project" value="TreeGrafter"/>
</dbReference>
<evidence type="ECO:0000313" key="6">
    <source>
        <dbReference type="EMBL" id="KAH3666104.1"/>
    </source>
</evidence>
<reference evidence="6" key="2">
    <citation type="submission" date="2021-01" db="EMBL/GenBank/DDBJ databases">
        <authorList>
            <person name="Schikora-Tamarit M.A."/>
        </authorList>
    </citation>
    <scope>NUCLEOTIDE SEQUENCE</scope>
    <source>
        <strain evidence="6">CBS6075</strain>
    </source>
</reference>
<evidence type="ECO:0000256" key="4">
    <source>
        <dbReference type="ARBA" id="ARBA00023204"/>
    </source>
</evidence>
<dbReference type="SUPFAM" id="SSF50978">
    <property type="entry name" value="WD40 repeat-like"/>
    <property type="match status" value="1"/>
</dbReference>
<dbReference type="PROSITE" id="PS50082">
    <property type="entry name" value="WD_REPEATS_2"/>
    <property type="match status" value="3"/>
</dbReference>
<keyword evidence="2" id="KW-0677">Repeat</keyword>
<keyword evidence="7" id="KW-1185">Reference proteome</keyword>
<evidence type="ECO:0000256" key="1">
    <source>
        <dbReference type="ARBA" id="ARBA00022574"/>
    </source>
</evidence>
<evidence type="ECO:0000256" key="5">
    <source>
        <dbReference type="PROSITE-ProRule" id="PRU00221"/>
    </source>
</evidence>
<dbReference type="PANTHER" id="PTHR46202">
    <property type="entry name" value="DNA EXCISION REPAIR PROTEIN ERCC-8"/>
    <property type="match status" value="1"/>
</dbReference>
<gene>
    <name evidence="6" type="ORF">OGAPHI_004293</name>
</gene>
<dbReference type="SMART" id="SM00320">
    <property type="entry name" value="WD40"/>
    <property type="match status" value="5"/>
</dbReference>
<evidence type="ECO:0000256" key="3">
    <source>
        <dbReference type="ARBA" id="ARBA00022763"/>
    </source>
</evidence>
<evidence type="ECO:0000313" key="7">
    <source>
        <dbReference type="Proteomes" id="UP000769157"/>
    </source>
</evidence>
<organism evidence="6 7">
    <name type="scientific">Ogataea philodendri</name>
    <dbReference type="NCBI Taxonomy" id="1378263"/>
    <lineage>
        <taxon>Eukaryota</taxon>
        <taxon>Fungi</taxon>
        <taxon>Dikarya</taxon>
        <taxon>Ascomycota</taxon>
        <taxon>Saccharomycotina</taxon>
        <taxon>Pichiomycetes</taxon>
        <taxon>Pichiales</taxon>
        <taxon>Pichiaceae</taxon>
        <taxon>Ogataea</taxon>
    </lineage>
</organism>
<dbReference type="PRINTS" id="PR00320">
    <property type="entry name" value="GPROTEINBRPT"/>
</dbReference>
<dbReference type="GO" id="GO:0043161">
    <property type="term" value="P:proteasome-mediated ubiquitin-dependent protein catabolic process"/>
    <property type="evidence" value="ECO:0007669"/>
    <property type="project" value="TreeGrafter"/>
</dbReference>
<dbReference type="RefSeq" id="XP_046061308.1">
    <property type="nucleotide sequence ID" value="XM_046205355.1"/>
</dbReference>
<dbReference type="GeneID" id="70236258"/>
<dbReference type="InterPro" id="IPR015943">
    <property type="entry name" value="WD40/YVTN_repeat-like_dom_sf"/>
</dbReference>
<dbReference type="PROSITE" id="PS50294">
    <property type="entry name" value="WD_REPEATS_REGION"/>
    <property type="match status" value="2"/>
</dbReference>
<dbReference type="InterPro" id="IPR001680">
    <property type="entry name" value="WD40_rpt"/>
</dbReference>
<name>A0A9P8P7I8_9ASCO</name>
<keyword evidence="4" id="KW-0234">DNA repair</keyword>